<dbReference type="PANTHER" id="PTHR43877">
    <property type="entry name" value="AMINOALKYLPHOSPHONATE N-ACETYLTRANSFERASE-RELATED-RELATED"/>
    <property type="match status" value="1"/>
</dbReference>
<dbReference type="InterPro" id="IPR016181">
    <property type="entry name" value="Acyl_CoA_acyltransferase"/>
</dbReference>
<dbReference type="SUPFAM" id="SSF55729">
    <property type="entry name" value="Acyl-CoA N-acyltransferases (Nat)"/>
    <property type="match status" value="1"/>
</dbReference>
<reference evidence="4 5" key="1">
    <citation type="journal article" date="2011" name="BMC Genomics">
        <title>Comparative genome analysis and genome-guided physiological analysis of Roseobacter litoralis.</title>
        <authorList>
            <person name="Kalhoefer D."/>
            <person name="Thole S."/>
            <person name="Voget S."/>
            <person name="Lehmann R."/>
            <person name="Liesegang H."/>
            <person name="Wollher A."/>
            <person name="Daniel R."/>
            <person name="Simon M."/>
            <person name="Brinkhoff T."/>
        </authorList>
    </citation>
    <scope>NUCLEOTIDE SEQUENCE [LARGE SCALE GENOMIC DNA]</scope>
    <source>
        <strain evidence="5">ATCC 49566 / DSM 6996 / JCM 21268 / NBRC 15278 / OCh 149</strain>
    </source>
</reference>
<dbReference type="AlphaFoldDB" id="F7ZM37"/>
<feature type="domain" description="N-acetyltransferase" evidence="3">
    <location>
        <begin position="5"/>
        <end position="166"/>
    </location>
</feature>
<dbReference type="Pfam" id="PF00583">
    <property type="entry name" value="Acetyltransf_1"/>
    <property type="match status" value="1"/>
</dbReference>
<dbReference type="CDD" id="cd04301">
    <property type="entry name" value="NAT_SF"/>
    <property type="match status" value="1"/>
</dbReference>
<dbReference type="Proteomes" id="UP000001353">
    <property type="component" value="Plasmid pRLO149_94"/>
</dbReference>
<accession>F7ZM37</accession>
<dbReference type="KEGG" id="rli:RLO149_p940290"/>
<dbReference type="InterPro" id="IPR000182">
    <property type="entry name" value="GNAT_dom"/>
</dbReference>
<keyword evidence="1" id="KW-0808">Transferase</keyword>
<protein>
    <submittedName>
        <fullName evidence="4">Acetyltransferase</fullName>
    </submittedName>
</protein>
<sequence>MRDEIILKPINQAQHSEDALDLAMRAADYATLEVGHAPDDAYILDFFTAVPPDLEPDCLMHFGIMEGPAMVGIICIAEGYEFPDDWWIGLLLLDPAFRGQGVGRKVLSDINKRARERRIALLKLAVLAANPRALKFWHREGFTHHRDAPATPQSDGHDRIVLKYQL</sequence>
<dbReference type="PANTHER" id="PTHR43877:SF2">
    <property type="entry name" value="AMINOALKYLPHOSPHONATE N-ACETYLTRANSFERASE-RELATED"/>
    <property type="match status" value="1"/>
</dbReference>
<evidence type="ECO:0000259" key="3">
    <source>
        <dbReference type="PROSITE" id="PS51186"/>
    </source>
</evidence>
<dbReference type="HOGENOM" id="CLU_099453_0_0_5"/>
<organism evidence="4 5">
    <name type="scientific">Roseobacter litoralis (strain ATCC 49566 / DSM 6996 / JCM 21268 / NBRC 15278 / OCh 149)</name>
    <dbReference type="NCBI Taxonomy" id="391595"/>
    <lineage>
        <taxon>Bacteria</taxon>
        <taxon>Pseudomonadati</taxon>
        <taxon>Pseudomonadota</taxon>
        <taxon>Alphaproteobacteria</taxon>
        <taxon>Rhodobacterales</taxon>
        <taxon>Roseobacteraceae</taxon>
        <taxon>Roseobacter</taxon>
    </lineage>
</organism>
<evidence type="ECO:0000256" key="1">
    <source>
        <dbReference type="ARBA" id="ARBA00022679"/>
    </source>
</evidence>
<geneLocation type="plasmid" evidence="4 5">
    <name>pRLO149_94</name>
</geneLocation>
<evidence type="ECO:0000313" key="5">
    <source>
        <dbReference type="Proteomes" id="UP000001353"/>
    </source>
</evidence>
<gene>
    <name evidence="4" type="ordered locus">RLO149_p940290</name>
</gene>
<dbReference type="GO" id="GO:0016747">
    <property type="term" value="F:acyltransferase activity, transferring groups other than amino-acyl groups"/>
    <property type="evidence" value="ECO:0007669"/>
    <property type="project" value="InterPro"/>
</dbReference>
<dbReference type="EMBL" id="CP002624">
    <property type="protein sequence ID" value="AEI96374.1"/>
    <property type="molecule type" value="Genomic_DNA"/>
</dbReference>
<dbReference type="Gene3D" id="3.40.630.30">
    <property type="match status" value="1"/>
</dbReference>
<dbReference type="RefSeq" id="WP_013984583.1">
    <property type="nucleotide sequence ID" value="NC_015741.1"/>
</dbReference>
<keyword evidence="2" id="KW-0012">Acyltransferase</keyword>
<evidence type="ECO:0000313" key="4">
    <source>
        <dbReference type="EMBL" id="AEI96374.1"/>
    </source>
</evidence>
<evidence type="ECO:0000256" key="2">
    <source>
        <dbReference type="ARBA" id="ARBA00023315"/>
    </source>
</evidence>
<keyword evidence="5" id="KW-1185">Reference proteome</keyword>
<dbReference type="InterPro" id="IPR050832">
    <property type="entry name" value="Bact_Acetyltransf"/>
</dbReference>
<proteinExistence type="predicted"/>
<dbReference type="OrthoDB" id="7992078at2"/>
<dbReference type="PROSITE" id="PS51186">
    <property type="entry name" value="GNAT"/>
    <property type="match status" value="1"/>
</dbReference>
<name>F7ZM37_ROSLO</name>
<keyword evidence="4" id="KW-0614">Plasmid</keyword>